<sequence>MIQKVENFVIVGRTSDGKTFRPSDWADRLCGIMSAFGSDNRNRMTYSPHVRPACNLRGDKTVLVDARIHDIEPLAYNFLKNFAKDNDLQIETLPDDHFG</sequence>
<proteinExistence type="predicted"/>
<dbReference type="OrthoDB" id="9814727at2"/>
<name>A0A6C2D1L1_9RHOO</name>
<dbReference type="InterPro" id="IPR021969">
    <property type="entry name" value="DUF3579"/>
</dbReference>
<dbReference type="Proteomes" id="UP000389128">
    <property type="component" value="Unassembled WGS sequence"/>
</dbReference>
<dbReference type="RefSeq" id="WP_148578405.1">
    <property type="nucleotide sequence ID" value="NZ_SDKK01000006.1"/>
</dbReference>
<accession>A0A6C2D1L1</accession>
<dbReference type="EMBL" id="SDKK01000006">
    <property type="protein sequence ID" value="TYC59846.1"/>
    <property type="molecule type" value="Genomic_DNA"/>
</dbReference>
<protein>
    <submittedName>
        <fullName evidence="1">DUF3579 domain-containing protein</fullName>
    </submittedName>
</protein>
<evidence type="ECO:0000313" key="2">
    <source>
        <dbReference type="Proteomes" id="UP000389128"/>
    </source>
</evidence>
<evidence type="ECO:0000313" key="1">
    <source>
        <dbReference type="EMBL" id="TYC59846.1"/>
    </source>
</evidence>
<comment type="caution">
    <text evidence="1">The sequence shown here is derived from an EMBL/GenBank/DDBJ whole genome shotgun (WGS) entry which is preliminary data.</text>
</comment>
<keyword evidence="2" id="KW-1185">Reference proteome</keyword>
<dbReference type="Pfam" id="PF12112">
    <property type="entry name" value="DUF3579"/>
    <property type="match status" value="1"/>
</dbReference>
<organism evidence="1 2">
    <name type="scientific">Zoogloea oleivorans</name>
    <dbReference type="NCBI Taxonomy" id="1552750"/>
    <lineage>
        <taxon>Bacteria</taxon>
        <taxon>Pseudomonadati</taxon>
        <taxon>Pseudomonadota</taxon>
        <taxon>Betaproteobacteria</taxon>
        <taxon>Rhodocyclales</taxon>
        <taxon>Zoogloeaceae</taxon>
        <taxon>Zoogloea</taxon>
    </lineage>
</organism>
<dbReference type="AlphaFoldDB" id="A0A6C2D1L1"/>
<dbReference type="Gene3D" id="3.30.70.2340">
    <property type="entry name" value="Uncharacterised protein PF12112 family, DUF3579"/>
    <property type="match status" value="1"/>
</dbReference>
<reference evidence="1 2" key="1">
    <citation type="submission" date="2019-01" db="EMBL/GenBank/DDBJ databases">
        <title>Zoogloea oleivorans genome sequencing and assembly.</title>
        <authorList>
            <person name="Tancsics A."/>
            <person name="Farkas M."/>
            <person name="Kriszt B."/>
            <person name="Maroti G."/>
            <person name="Horvath B."/>
        </authorList>
    </citation>
    <scope>NUCLEOTIDE SEQUENCE [LARGE SCALE GENOMIC DNA]</scope>
    <source>
        <strain evidence="1 2">Buc</strain>
    </source>
</reference>
<gene>
    <name evidence="1" type="ORF">ETQ85_07365</name>
</gene>